<dbReference type="PANTHER" id="PTHR24229">
    <property type="entry name" value="NEUROPEPTIDES RECEPTOR"/>
    <property type="match status" value="1"/>
</dbReference>
<reference evidence="11" key="1">
    <citation type="journal article" date="2010" name="Science">
        <title>Plasticity of animal genome architecture unmasked by rapid evolution of a pelagic tunicate.</title>
        <authorList>
            <person name="Denoeud F."/>
            <person name="Henriet S."/>
            <person name="Mungpakdee S."/>
            <person name="Aury J.M."/>
            <person name="Da Silva C."/>
            <person name="Brinkmann H."/>
            <person name="Mikhaleva J."/>
            <person name="Olsen L.C."/>
            <person name="Jubin C."/>
            <person name="Canestro C."/>
            <person name="Bouquet J.M."/>
            <person name="Danks G."/>
            <person name="Poulain J."/>
            <person name="Campsteijn C."/>
            <person name="Adamski M."/>
            <person name="Cross I."/>
            <person name="Yadetie F."/>
            <person name="Muffato M."/>
            <person name="Louis A."/>
            <person name="Butcher S."/>
            <person name="Tsagkogeorga G."/>
            <person name="Konrad A."/>
            <person name="Singh S."/>
            <person name="Jensen M.F."/>
            <person name="Cong E.H."/>
            <person name="Eikeseth-Otteraa H."/>
            <person name="Noel B."/>
            <person name="Anthouard V."/>
            <person name="Porcel B.M."/>
            <person name="Kachouri-Lafond R."/>
            <person name="Nishino A."/>
            <person name="Ugolini M."/>
            <person name="Chourrout P."/>
            <person name="Nishida H."/>
            <person name="Aasland R."/>
            <person name="Huzurbazar S."/>
            <person name="Westhof E."/>
            <person name="Delsuc F."/>
            <person name="Lehrach H."/>
            <person name="Reinhardt R."/>
            <person name="Weissenbach J."/>
            <person name="Roy S.W."/>
            <person name="Artiguenave F."/>
            <person name="Postlethwait J.H."/>
            <person name="Manak J.R."/>
            <person name="Thompson E.M."/>
            <person name="Jaillon O."/>
            <person name="Du Pasquier L."/>
            <person name="Boudinot P."/>
            <person name="Liberles D.A."/>
            <person name="Volff J.N."/>
            <person name="Philippe H."/>
            <person name="Lenhard B."/>
            <person name="Roest Crollius H."/>
            <person name="Wincker P."/>
            <person name="Chourrout D."/>
        </authorList>
    </citation>
    <scope>NUCLEOTIDE SEQUENCE [LARGE SCALE GENOMIC DNA]</scope>
</reference>
<dbReference type="InParanoid" id="E4XD11"/>
<evidence type="ECO:0000313" key="11">
    <source>
        <dbReference type="EMBL" id="CBY24045.1"/>
    </source>
</evidence>
<dbReference type="EMBL" id="FN653038">
    <property type="protein sequence ID" value="CBY24045.1"/>
    <property type="molecule type" value="Genomic_DNA"/>
</dbReference>
<dbReference type="OrthoDB" id="2132067at2759"/>
<dbReference type="PRINTS" id="PR00237">
    <property type="entry name" value="GPCRRHODOPSN"/>
</dbReference>
<organism evidence="11">
    <name type="scientific">Oikopleura dioica</name>
    <name type="common">Tunicate</name>
    <dbReference type="NCBI Taxonomy" id="34765"/>
    <lineage>
        <taxon>Eukaryota</taxon>
        <taxon>Metazoa</taxon>
        <taxon>Chordata</taxon>
        <taxon>Tunicata</taxon>
        <taxon>Appendicularia</taxon>
        <taxon>Copelata</taxon>
        <taxon>Oikopleuridae</taxon>
        <taxon>Oikopleura</taxon>
    </lineage>
</organism>
<protein>
    <recommendedName>
        <fullName evidence="10">G-protein coupled receptors family 1 profile domain-containing protein</fullName>
    </recommendedName>
</protein>
<keyword evidence="7" id="KW-0675">Receptor</keyword>
<feature type="domain" description="G-protein coupled receptors family 1 profile" evidence="10">
    <location>
        <begin position="108"/>
        <end position="180"/>
    </location>
</feature>
<sequence>MENASLENGDFAIGNFGFDFFTSENGTLCFEQKTAMAKEEPDKYDQIMALDCKGFMENGSKNFFRSQFLLTKDTIIDHIDSLYSQSALLKQIVLPSLCIVICMLGLCGNGLVIFCSMFLNSSSKTCTDVYVANLAVADFIFVSTIPFWAFDLIQDEWIFGNAACRMFSYITFLNMSSSILPRIENYKKNYYIEHVTCSIFAFLNEPQAHCSWLFPGELDSDEHEFWLNVQFISRFGFAYILPLIVITYCYTSIFLFLRKRRFKESSKKSKRQANRQAERKKQHDKSTRLVASVILIFFLCWLPNQISNLLHRIYPNWISLRDLFSSDSNSNSTGASNDLMDPIQTQNSFHMVTVILAWSNSCINPLLYAFLNNSFRTRLKSLLTRRKERILAGSQYHSGAKLIRETDFPNSDATNTTYLTTTPKLNGEPRIGPFGQFLTPRTTTSASNRTEISILAIDQRKTINSQIA</sequence>
<dbReference type="AlphaFoldDB" id="E4XD11"/>
<evidence type="ECO:0000313" key="12">
    <source>
        <dbReference type="Proteomes" id="UP000001307"/>
    </source>
</evidence>
<dbReference type="Proteomes" id="UP000001307">
    <property type="component" value="Unassembled WGS sequence"/>
</dbReference>
<accession>E4XD11</accession>
<evidence type="ECO:0000256" key="9">
    <source>
        <dbReference type="SAM" id="Phobius"/>
    </source>
</evidence>
<evidence type="ECO:0000256" key="3">
    <source>
        <dbReference type="ARBA" id="ARBA00022692"/>
    </source>
</evidence>
<proteinExistence type="predicted"/>
<dbReference type="GO" id="GO:0042923">
    <property type="term" value="F:neuropeptide binding"/>
    <property type="evidence" value="ECO:0007669"/>
    <property type="project" value="TreeGrafter"/>
</dbReference>
<feature type="transmembrane region" description="Helical" evidence="9">
    <location>
        <begin position="236"/>
        <end position="257"/>
    </location>
</feature>
<feature type="domain" description="G-protein coupled receptors family 1 profile" evidence="10">
    <location>
        <begin position="210"/>
        <end position="368"/>
    </location>
</feature>
<dbReference type="GO" id="GO:0004930">
    <property type="term" value="F:G protein-coupled receptor activity"/>
    <property type="evidence" value="ECO:0007669"/>
    <property type="project" value="UniProtKB-KW"/>
</dbReference>
<evidence type="ECO:0000256" key="2">
    <source>
        <dbReference type="ARBA" id="ARBA00022475"/>
    </source>
</evidence>
<feature type="transmembrane region" description="Helical" evidence="9">
    <location>
        <begin position="92"/>
        <end position="119"/>
    </location>
</feature>
<keyword evidence="4 9" id="KW-1133">Transmembrane helix</keyword>
<name>E4XD11_OIKDI</name>
<evidence type="ECO:0000256" key="1">
    <source>
        <dbReference type="ARBA" id="ARBA00004651"/>
    </source>
</evidence>
<evidence type="ECO:0000256" key="4">
    <source>
        <dbReference type="ARBA" id="ARBA00022989"/>
    </source>
</evidence>
<dbReference type="InterPro" id="IPR000276">
    <property type="entry name" value="GPCR_Rhodpsn"/>
</dbReference>
<evidence type="ECO:0000259" key="10">
    <source>
        <dbReference type="PROSITE" id="PS50262"/>
    </source>
</evidence>
<dbReference type="PANTHER" id="PTHR24229:SF40">
    <property type="entry name" value="ALLATOSTATIN C RECEPTOR 1-RELATED"/>
    <property type="match status" value="1"/>
</dbReference>
<feature type="transmembrane region" description="Helical" evidence="9">
    <location>
        <begin position="349"/>
        <end position="371"/>
    </location>
</feature>
<keyword evidence="2" id="KW-1003">Cell membrane</keyword>
<keyword evidence="6 9" id="KW-0472">Membrane</keyword>
<dbReference type="PROSITE" id="PS50262">
    <property type="entry name" value="G_PROTEIN_RECEP_F1_2"/>
    <property type="match status" value="2"/>
</dbReference>
<feature type="transmembrane region" description="Helical" evidence="9">
    <location>
        <begin position="289"/>
        <end position="306"/>
    </location>
</feature>
<gene>
    <name evidence="11" type="ORF">GSOID_T00008045001</name>
</gene>
<dbReference type="GO" id="GO:0043005">
    <property type="term" value="C:neuron projection"/>
    <property type="evidence" value="ECO:0007669"/>
    <property type="project" value="TreeGrafter"/>
</dbReference>
<dbReference type="Pfam" id="PF00001">
    <property type="entry name" value="7tm_1"/>
    <property type="match status" value="2"/>
</dbReference>
<dbReference type="SUPFAM" id="SSF81321">
    <property type="entry name" value="Family A G protein-coupled receptor-like"/>
    <property type="match status" value="1"/>
</dbReference>
<dbReference type="Gene3D" id="1.20.1070.10">
    <property type="entry name" value="Rhodopsin 7-helix transmembrane proteins"/>
    <property type="match status" value="2"/>
</dbReference>
<keyword evidence="5" id="KW-0297">G-protein coupled receptor</keyword>
<comment type="subcellular location">
    <subcellularLocation>
        <location evidence="1">Cell membrane</location>
        <topology evidence="1">Multi-pass membrane protein</topology>
    </subcellularLocation>
</comment>
<dbReference type="GO" id="GO:0005886">
    <property type="term" value="C:plasma membrane"/>
    <property type="evidence" value="ECO:0007669"/>
    <property type="project" value="UniProtKB-SubCell"/>
</dbReference>
<evidence type="ECO:0000256" key="5">
    <source>
        <dbReference type="ARBA" id="ARBA00023040"/>
    </source>
</evidence>
<feature type="transmembrane region" description="Helical" evidence="9">
    <location>
        <begin position="131"/>
        <end position="150"/>
    </location>
</feature>
<keyword evidence="8" id="KW-0807">Transducer</keyword>
<keyword evidence="12" id="KW-1185">Reference proteome</keyword>
<evidence type="ECO:0000256" key="8">
    <source>
        <dbReference type="ARBA" id="ARBA00023224"/>
    </source>
</evidence>
<evidence type="ECO:0000256" key="7">
    <source>
        <dbReference type="ARBA" id="ARBA00023170"/>
    </source>
</evidence>
<evidence type="ECO:0000256" key="6">
    <source>
        <dbReference type="ARBA" id="ARBA00023136"/>
    </source>
</evidence>
<dbReference type="InterPro" id="IPR017452">
    <property type="entry name" value="GPCR_Rhodpsn_7TM"/>
</dbReference>
<dbReference type="GO" id="GO:0007218">
    <property type="term" value="P:neuropeptide signaling pathway"/>
    <property type="evidence" value="ECO:0007669"/>
    <property type="project" value="TreeGrafter"/>
</dbReference>
<dbReference type="CDD" id="cd00637">
    <property type="entry name" value="7tm_classA_rhodopsin-like"/>
    <property type="match status" value="1"/>
</dbReference>
<feature type="transmembrane region" description="Helical" evidence="9">
    <location>
        <begin position="162"/>
        <end position="180"/>
    </location>
</feature>
<keyword evidence="3 9" id="KW-0812">Transmembrane</keyword>